<dbReference type="Proteomes" id="UP001418222">
    <property type="component" value="Unassembled WGS sequence"/>
</dbReference>
<evidence type="ECO:0000259" key="6">
    <source>
        <dbReference type="Pfam" id="PF00271"/>
    </source>
</evidence>
<evidence type="ECO:0000256" key="4">
    <source>
        <dbReference type="ARBA" id="ARBA00022840"/>
    </source>
</evidence>
<reference evidence="7 8" key="1">
    <citation type="journal article" date="2022" name="Nat. Plants">
        <title>Genomes of leafy and leafless Platanthera orchids illuminate the evolution of mycoheterotrophy.</title>
        <authorList>
            <person name="Li M.H."/>
            <person name="Liu K.W."/>
            <person name="Li Z."/>
            <person name="Lu H.C."/>
            <person name="Ye Q.L."/>
            <person name="Zhang D."/>
            <person name="Wang J.Y."/>
            <person name="Li Y.F."/>
            <person name="Zhong Z.M."/>
            <person name="Liu X."/>
            <person name="Yu X."/>
            <person name="Liu D.K."/>
            <person name="Tu X.D."/>
            <person name="Liu B."/>
            <person name="Hao Y."/>
            <person name="Liao X.Y."/>
            <person name="Jiang Y.T."/>
            <person name="Sun W.H."/>
            <person name="Chen J."/>
            <person name="Chen Y.Q."/>
            <person name="Ai Y."/>
            <person name="Zhai J.W."/>
            <person name="Wu S.S."/>
            <person name="Zhou Z."/>
            <person name="Hsiao Y.Y."/>
            <person name="Wu W.L."/>
            <person name="Chen Y.Y."/>
            <person name="Lin Y.F."/>
            <person name="Hsu J.L."/>
            <person name="Li C.Y."/>
            <person name="Wang Z.W."/>
            <person name="Zhao X."/>
            <person name="Zhong W.Y."/>
            <person name="Ma X.K."/>
            <person name="Ma L."/>
            <person name="Huang J."/>
            <person name="Chen G.Z."/>
            <person name="Huang M.Z."/>
            <person name="Huang L."/>
            <person name="Peng D.H."/>
            <person name="Luo Y.B."/>
            <person name="Zou S.Q."/>
            <person name="Chen S.P."/>
            <person name="Lan S."/>
            <person name="Tsai W.C."/>
            <person name="Van de Peer Y."/>
            <person name="Liu Z.J."/>
        </authorList>
    </citation>
    <scope>NUCLEOTIDE SEQUENCE [LARGE SCALE GENOMIC DNA]</scope>
    <source>
        <strain evidence="7">Lor287</strain>
    </source>
</reference>
<dbReference type="Gene3D" id="3.40.50.300">
    <property type="entry name" value="P-loop containing nucleotide triphosphate hydrolases"/>
    <property type="match status" value="1"/>
</dbReference>
<sequence length="158" mass="17951">MAYLFTRGIDIQAVNVVINFDFPKNSETYLHRVDSLYYSENKDSMTLLHSMEKKTWIANSFCSTSITHDRVARGAQWTARGVRWTARWDGHREDMCRSRMGRANNSWDKGSTSRKQGTPSTFMEMDVGAGRATRIAERELLGDVECGLGDGCQRSKEA</sequence>
<accession>A0AAP0BAM4</accession>
<evidence type="ECO:0000256" key="5">
    <source>
        <dbReference type="SAM" id="MobiDB-lite"/>
    </source>
</evidence>
<dbReference type="GO" id="GO:0016787">
    <property type="term" value="F:hydrolase activity"/>
    <property type="evidence" value="ECO:0007669"/>
    <property type="project" value="UniProtKB-KW"/>
</dbReference>
<keyword evidence="1" id="KW-0547">Nucleotide-binding</keyword>
<evidence type="ECO:0000256" key="3">
    <source>
        <dbReference type="ARBA" id="ARBA00022806"/>
    </source>
</evidence>
<evidence type="ECO:0000256" key="1">
    <source>
        <dbReference type="ARBA" id="ARBA00022741"/>
    </source>
</evidence>
<dbReference type="GO" id="GO:0004386">
    <property type="term" value="F:helicase activity"/>
    <property type="evidence" value="ECO:0007669"/>
    <property type="project" value="UniProtKB-KW"/>
</dbReference>
<dbReference type="SUPFAM" id="SSF52540">
    <property type="entry name" value="P-loop containing nucleoside triphosphate hydrolases"/>
    <property type="match status" value="1"/>
</dbReference>
<proteinExistence type="predicted"/>
<keyword evidence="3 7" id="KW-0347">Helicase</keyword>
<organism evidence="7 8">
    <name type="scientific">Platanthera zijinensis</name>
    <dbReference type="NCBI Taxonomy" id="2320716"/>
    <lineage>
        <taxon>Eukaryota</taxon>
        <taxon>Viridiplantae</taxon>
        <taxon>Streptophyta</taxon>
        <taxon>Embryophyta</taxon>
        <taxon>Tracheophyta</taxon>
        <taxon>Spermatophyta</taxon>
        <taxon>Magnoliopsida</taxon>
        <taxon>Liliopsida</taxon>
        <taxon>Asparagales</taxon>
        <taxon>Orchidaceae</taxon>
        <taxon>Orchidoideae</taxon>
        <taxon>Orchideae</taxon>
        <taxon>Orchidinae</taxon>
        <taxon>Platanthera</taxon>
    </lineage>
</organism>
<evidence type="ECO:0000313" key="8">
    <source>
        <dbReference type="Proteomes" id="UP001418222"/>
    </source>
</evidence>
<dbReference type="EMBL" id="JBBWWQ010000012">
    <property type="protein sequence ID" value="KAK8934735.1"/>
    <property type="molecule type" value="Genomic_DNA"/>
</dbReference>
<dbReference type="AlphaFoldDB" id="A0AAP0BAM4"/>
<dbReference type="InterPro" id="IPR001650">
    <property type="entry name" value="Helicase_C-like"/>
</dbReference>
<evidence type="ECO:0000313" key="7">
    <source>
        <dbReference type="EMBL" id="KAK8934735.1"/>
    </source>
</evidence>
<keyword evidence="8" id="KW-1185">Reference proteome</keyword>
<gene>
    <name evidence="7" type="primary">RH8</name>
    <name evidence="7" type="ORF">KSP39_PZI015057</name>
</gene>
<feature type="compositionally biased region" description="Polar residues" evidence="5">
    <location>
        <begin position="103"/>
        <end position="121"/>
    </location>
</feature>
<keyword evidence="4" id="KW-0067">ATP-binding</keyword>
<protein>
    <submittedName>
        <fullName evidence="7">DEAD-box ATP-dependent RNA helicase 8</fullName>
    </submittedName>
</protein>
<dbReference type="GO" id="GO:0005524">
    <property type="term" value="F:ATP binding"/>
    <property type="evidence" value="ECO:0007669"/>
    <property type="project" value="UniProtKB-KW"/>
</dbReference>
<feature type="region of interest" description="Disordered" evidence="5">
    <location>
        <begin position="101"/>
        <end position="122"/>
    </location>
</feature>
<evidence type="ECO:0000256" key="2">
    <source>
        <dbReference type="ARBA" id="ARBA00022801"/>
    </source>
</evidence>
<dbReference type="PANTHER" id="PTHR47960">
    <property type="entry name" value="DEAD-BOX ATP-DEPENDENT RNA HELICASE 50"/>
    <property type="match status" value="1"/>
</dbReference>
<dbReference type="Pfam" id="PF00271">
    <property type="entry name" value="Helicase_C"/>
    <property type="match status" value="1"/>
</dbReference>
<name>A0AAP0BAM4_9ASPA</name>
<dbReference type="InterPro" id="IPR027417">
    <property type="entry name" value="P-loop_NTPase"/>
</dbReference>
<feature type="domain" description="Helicase C-terminal" evidence="6">
    <location>
        <begin position="5"/>
        <end position="34"/>
    </location>
</feature>
<comment type="caution">
    <text evidence="7">The sequence shown here is derived from an EMBL/GenBank/DDBJ whole genome shotgun (WGS) entry which is preliminary data.</text>
</comment>
<keyword evidence="2" id="KW-0378">Hydrolase</keyword>